<feature type="transmembrane region" description="Helical" evidence="1">
    <location>
        <begin position="27"/>
        <end position="49"/>
    </location>
</feature>
<name>A0A5N6E677_9EURO</name>
<dbReference type="AlphaFoldDB" id="A0A5N6E677"/>
<keyword evidence="1" id="KW-1133">Transmembrane helix</keyword>
<sequence>MSLLTDSKILFTTTNQHSTPLSLVWNIIPWSLTSSGFIAHFLVMVLLSVNPVFSESVS</sequence>
<evidence type="ECO:0000256" key="1">
    <source>
        <dbReference type="SAM" id="Phobius"/>
    </source>
</evidence>
<keyword evidence="3" id="KW-1185">Reference proteome</keyword>
<dbReference type="EMBL" id="ML733913">
    <property type="protein sequence ID" value="KAB8212757.1"/>
    <property type="molecule type" value="Genomic_DNA"/>
</dbReference>
<proteinExistence type="predicted"/>
<gene>
    <name evidence="2" type="ORF">BDV33DRAFT_186220</name>
</gene>
<reference evidence="2 3" key="1">
    <citation type="submission" date="2019-04" db="EMBL/GenBank/DDBJ databases">
        <title>Fungal friends and foes A comparative genomics study of 23 Aspergillus species from section Flavi.</title>
        <authorList>
            <consortium name="DOE Joint Genome Institute"/>
            <person name="Kjaerbolling I."/>
            <person name="Vesth T.C."/>
            <person name="Frisvad J.C."/>
            <person name="Nybo J.L."/>
            <person name="Theobald S."/>
            <person name="Kildgaard S."/>
            <person name="Petersen T.I."/>
            <person name="Kuo A."/>
            <person name="Sato A."/>
            <person name="Lyhne E.K."/>
            <person name="Kogle M.E."/>
            <person name="Wiebenga A."/>
            <person name="Kun R.S."/>
            <person name="Lubbers R.J."/>
            <person name="Makela M.R."/>
            <person name="Barry K."/>
            <person name="Chovatia M."/>
            <person name="Clum A."/>
            <person name="Daum C."/>
            <person name="Haridas S."/>
            <person name="He G."/>
            <person name="LaButti K."/>
            <person name="Lipzen A."/>
            <person name="Mondo S."/>
            <person name="Pangilinan J."/>
            <person name="Riley R."/>
            <person name="Salamov A."/>
            <person name="Simmons B.A."/>
            <person name="Magnuson J.K."/>
            <person name="Henrissat B."/>
            <person name="Mortensen U.H."/>
            <person name="Larsen T.O."/>
            <person name="De vries R.P."/>
            <person name="Grigoriev I.V."/>
            <person name="Machida M."/>
            <person name="Baker S.E."/>
            <person name="Andersen M.R."/>
        </authorList>
    </citation>
    <scope>NUCLEOTIDE SEQUENCE [LARGE SCALE GENOMIC DNA]</scope>
    <source>
        <strain evidence="2 3">CBS 126849</strain>
    </source>
</reference>
<keyword evidence="1" id="KW-0472">Membrane</keyword>
<accession>A0A5N6E677</accession>
<evidence type="ECO:0000313" key="3">
    <source>
        <dbReference type="Proteomes" id="UP000326799"/>
    </source>
</evidence>
<organism evidence="2 3">
    <name type="scientific">Aspergillus novoparasiticus</name>
    <dbReference type="NCBI Taxonomy" id="986946"/>
    <lineage>
        <taxon>Eukaryota</taxon>
        <taxon>Fungi</taxon>
        <taxon>Dikarya</taxon>
        <taxon>Ascomycota</taxon>
        <taxon>Pezizomycotina</taxon>
        <taxon>Eurotiomycetes</taxon>
        <taxon>Eurotiomycetidae</taxon>
        <taxon>Eurotiales</taxon>
        <taxon>Aspergillaceae</taxon>
        <taxon>Aspergillus</taxon>
        <taxon>Aspergillus subgen. Circumdati</taxon>
    </lineage>
</organism>
<evidence type="ECO:0000313" key="2">
    <source>
        <dbReference type="EMBL" id="KAB8212757.1"/>
    </source>
</evidence>
<dbReference type="Proteomes" id="UP000326799">
    <property type="component" value="Unassembled WGS sequence"/>
</dbReference>
<keyword evidence="1" id="KW-0812">Transmembrane</keyword>
<protein>
    <submittedName>
        <fullName evidence="2">Uncharacterized protein</fullName>
    </submittedName>
</protein>